<accession>A0A7I8D873</accession>
<reference evidence="2" key="1">
    <citation type="submission" date="2020-07" db="EMBL/GenBank/DDBJ databases">
        <title>Complete genome sequencing of Clostridia bacterium strain 12CBH8.</title>
        <authorList>
            <person name="Sakamoto M."/>
            <person name="Murakami T."/>
            <person name="Mori H."/>
        </authorList>
    </citation>
    <scope>NUCLEOTIDE SEQUENCE [LARGE SCALE GENOMIC DNA]</scope>
    <source>
        <strain evidence="2">12CBH8</strain>
    </source>
</reference>
<organism evidence="1 2">
    <name type="scientific">Solibaculum mannosilyticum</name>
    <dbReference type="NCBI Taxonomy" id="2780922"/>
    <lineage>
        <taxon>Bacteria</taxon>
        <taxon>Bacillati</taxon>
        <taxon>Bacillota</taxon>
        <taxon>Clostridia</taxon>
        <taxon>Eubacteriales</taxon>
        <taxon>Oscillospiraceae</taxon>
        <taxon>Solibaculum</taxon>
    </lineage>
</organism>
<gene>
    <name evidence="1" type="ORF">C12CBH8_14730</name>
</gene>
<evidence type="ECO:0000313" key="1">
    <source>
        <dbReference type="EMBL" id="BCI60834.1"/>
    </source>
</evidence>
<proteinExistence type="predicted"/>
<dbReference type="Proteomes" id="UP000593890">
    <property type="component" value="Chromosome"/>
</dbReference>
<protein>
    <submittedName>
        <fullName evidence="1">Uncharacterized protein</fullName>
    </submittedName>
</protein>
<dbReference type="RefSeq" id="WP_215532917.1">
    <property type="nucleotide sequence ID" value="NZ_AP023321.1"/>
</dbReference>
<dbReference type="AlphaFoldDB" id="A0A7I8D873"/>
<sequence>MKIPEYLMPYIIERYTTKLRKYPPDQLDEELCDILLNESAYEALAAEEINQKYRERRITNGLDRIAPVDMDAP</sequence>
<name>A0A7I8D873_9FIRM</name>
<evidence type="ECO:0000313" key="2">
    <source>
        <dbReference type="Proteomes" id="UP000593890"/>
    </source>
</evidence>
<keyword evidence="2" id="KW-1185">Reference proteome</keyword>
<dbReference type="EMBL" id="AP023321">
    <property type="protein sequence ID" value="BCI60834.1"/>
    <property type="molecule type" value="Genomic_DNA"/>
</dbReference>
<dbReference type="KEGG" id="sman:C12CBH8_14730"/>